<feature type="compositionally biased region" description="Polar residues" evidence="1">
    <location>
        <begin position="1"/>
        <end position="10"/>
    </location>
</feature>
<accession>A0A931DNH3</accession>
<dbReference type="EMBL" id="JADOUA010000001">
    <property type="protein sequence ID" value="MBG6093190.1"/>
    <property type="molecule type" value="Genomic_DNA"/>
</dbReference>
<organism evidence="2 3">
    <name type="scientific">Actinomadura viridis</name>
    <dbReference type="NCBI Taxonomy" id="58110"/>
    <lineage>
        <taxon>Bacteria</taxon>
        <taxon>Bacillati</taxon>
        <taxon>Actinomycetota</taxon>
        <taxon>Actinomycetes</taxon>
        <taxon>Streptosporangiales</taxon>
        <taxon>Thermomonosporaceae</taxon>
        <taxon>Actinomadura</taxon>
    </lineage>
</organism>
<sequence>MSTEHVTASRPSERERRGDDRLGPATDGRRPDHRARTHLARPYENRRHQWRRRPPPSPMSAIDGPAAGGPETGPPWRAGAADRRRTCARKREDG</sequence>
<feature type="compositionally biased region" description="Basic and acidic residues" evidence="1">
    <location>
        <begin position="80"/>
        <end position="94"/>
    </location>
</feature>
<evidence type="ECO:0000313" key="2">
    <source>
        <dbReference type="EMBL" id="MBG6093190.1"/>
    </source>
</evidence>
<protein>
    <submittedName>
        <fullName evidence="2">Uncharacterized protein</fullName>
    </submittedName>
</protein>
<comment type="caution">
    <text evidence="2">The sequence shown here is derived from an EMBL/GenBank/DDBJ whole genome shotgun (WGS) entry which is preliminary data.</text>
</comment>
<dbReference type="RefSeq" id="WP_197015289.1">
    <property type="nucleotide sequence ID" value="NZ_BAABES010000018.1"/>
</dbReference>
<feature type="region of interest" description="Disordered" evidence="1">
    <location>
        <begin position="1"/>
        <end position="94"/>
    </location>
</feature>
<keyword evidence="3" id="KW-1185">Reference proteome</keyword>
<dbReference type="Proteomes" id="UP000614047">
    <property type="component" value="Unassembled WGS sequence"/>
</dbReference>
<gene>
    <name evidence="2" type="ORF">IW256_007303</name>
</gene>
<reference evidence="2" key="1">
    <citation type="submission" date="2020-11" db="EMBL/GenBank/DDBJ databases">
        <title>Sequencing the genomes of 1000 actinobacteria strains.</title>
        <authorList>
            <person name="Klenk H.-P."/>
        </authorList>
    </citation>
    <scope>NUCLEOTIDE SEQUENCE</scope>
    <source>
        <strain evidence="2">DSM 43175</strain>
    </source>
</reference>
<proteinExistence type="predicted"/>
<feature type="compositionally biased region" description="Basic and acidic residues" evidence="1">
    <location>
        <begin position="11"/>
        <end position="30"/>
    </location>
</feature>
<evidence type="ECO:0000313" key="3">
    <source>
        <dbReference type="Proteomes" id="UP000614047"/>
    </source>
</evidence>
<name>A0A931DNH3_9ACTN</name>
<evidence type="ECO:0000256" key="1">
    <source>
        <dbReference type="SAM" id="MobiDB-lite"/>
    </source>
</evidence>
<dbReference type="AlphaFoldDB" id="A0A931DNH3"/>